<sequence length="169" mass="18387">MVQRKVHTELQRACRRDSYVNRFAFAVPRGADERGPSGNQEGIRVGIQHARCGPCQWRGGPLPQRHRFVQAREEQDGCRQLVGVLHEGTWHDGGGGNGRDRLDGGASVEEDQRGIYGDGPHTTPDGAMVAGNDKAARGLLPPWQGRPHLWSRPQGPCLLSLPEGSSGLS</sequence>
<feature type="region of interest" description="Disordered" evidence="1">
    <location>
        <begin position="89"/>
        <end position="169"/>
    </location>
</feature>
<dbReference type="EMBL" id="GBRH01280563">
    <property type="protein sequence ID" value="JAD17332.1"/>
    <property type="molecule type" value="Transcribed_RNA"/>
</dbReference>
<reference evidence="2" key="2">
    <citation type="journal article" date="2015" name="Data Brief">
        <title>Shoot transcriptome of the giant reed, Arundo donax.</title>
        <authorList>
            <person name="Barrero R.A."/>
            <person name="Guerrero F.D."/>
            <person name="Moolhuijzen P."/>
            <person name="Goolsby J.A."/>
            <person name="Tidwell J."/>
            <person name="Bellgard S.E."/>
            <person name="Bellgard M.I."/>
        </authorList>
    </citation>
    <scope>NUCLEOTIDE SEQUENCE</scope>
    <source>
        <tissue evidence="2">Shoot tissue taken approximately 20 cm above the soil surface</tissue>
    </source>
</reference>
<evidence type="ECO:0000256" key="1">
    <source>
        <dbReference type="SAM" id="MobiDB-lite"/>
    </source>
</evidence>
<protein>
    <submittedName>
        <fullName evidence="2">Uncharacterized protein</fullName>
    </submittedName>
</protein>
<name>A0A0A8Y039_ARUDO</name>
<feature type="compositionally biased region" description="Low complexity" evidence="1">
    <location>
        <begin position="155"/>
        <end position="169"/>
    </location>
</feature>
<proteinExistence type="predicted"/>
<reference evidence="2" key="1">
    <citation type="submission" date="2014-09" db="EMBL/GenBank/DDBJ databases">
        <authorList>
            <person name="Magalhaes I.L.F."/>
            <person name="Oliveira U."/>
            <person name="Santos F.R."/>
            <person name="Vidigal T.H.D.A."/>
            <person name="Brescovit A.D."/>
            <person name="Santos A.J."/>
        </authorList>
    </citation>
    <scope>NUCLEOTIDE SEQUENCE</scope>
    <source>
        <tissue evidence="2">Shoot tissue taken approximately 20 cm above the soil surface</tissue>
    </source>
</reference>
<organism evidence="2">
    <name type="scientific">Arundo donax</name>
    <name type="common">Giant reed</name>
    <name type="synonym">Donax arundinaceus</name>
    <dbReference type="NCBI Taxonomy" id="35708"/>
    <lineage>
        <taxon>Eukaryota</taxon>
        <taxon>Viridiplantae</taxon>
        <taxon>Streptophyta</taxon>
        <taxon>Embryophyta</taxon>
        <taxon>Tracheophyta</taxon>
        <taxon>Spermatophyta</taxon>
        <taxon>Magnoliopsida</taxon>
        <taxon>Liliopsida</taxon>
        <taxon>Poales</taxon>
        <taxon>Poaceae</taxon>
        <taxon>PACMAD clade</taxon>
        <taxon>Arundinoideae</taxon>
        <taxon>Arundineae</taxon>
        <taxon>Arundo</taxon>
    </lineage>
</organism>
<evidence type="ECO:0000313" key="2">
    <source>
        <dbReference type="EMBL" id="JAD17332.1"/>
    </source>
</evidence>
<dbReference type="AlphaFoldDB" id="A0A0A8Y039"/>
<accession>A0A0A8Y039</accession>